<proteinExistence type="predicted"/>
<dbReference type="RefSeq" id="WP_145997617.1">
    <property type="nucleotide sequence ID" value="NZ_CP071706.1"/>
</dbReference>
<dbReference type="GeneID" id="98283464"/>
<dbReference type="EMBL" id="CP071706">
    <property type="protein sequence ID" value="QWE81310.1"/>
    <property type="molecule type" value="Genomic_DNA"/>
</dbReference>
<dbReference type="AlphaFoldDB" id="A0AAQ0ING0"/>
<accession>A0AAQ0ING0</accession>
<keyword evidence="2" id="KW-1185">Reference proteome</keyword>
<reference evidence="1 2" key="2">
    <citation type="journal article" date="2016" name="Front. Microbiol.">
        <title>When Genome-Based Approach Meets the 'Old but Good': Revealing Genes Involved in the Antibacterial Activity of Pseudomonas sp. P482 against Soft Rot Pathogens.</title>
        <authorList>
            <person name="Krzyzanowska D.M."/>
            <person name="Ossowicki A."/>
            <person name="Rajewska M."/>
            <person name="Maciag T."/>
            <person name="Jablonska M."/>
            <person name="Obuchowski M."/>
            <person name="Heeb S."/>
            <person name="Jafra S."/>
        </authorList>
    </citation>
    <scope>NUCLEOTIDE SEQUENCE [LARGE SCALE GENOMIC DNA]</scope>
    <source>
        <strain evidence="1 2">P482</strain>
    </source>
</reference>
<reference evidence="1 2" key="1">
    <citation type="journal article" date="2014" name="Genome Announc.">
        <title>Genome Sequence of Pseudomonas sp. Strain P482, a Tomato Rhizosphere Isolate with Broad-Spectrum Antimicrobial Activity.</title>
        <authorList>
            <person name="Krzyzanowska D.M."/>
            <person name="Ossowicki A."/>
            <person name="Jafra S."/>
        </authorList>
    </citation>
    <scope>NUCLEOTIDE SEQUENCE [LARGE SCALE GENOMIC DNA]</scope>
    <source>
        <strain evidence="1 2">P482</strain>
    </source>
</reference>
<evidence type="ECO:0000313" key="2">
    <source>
        <dbReference type="Proteomes" id="UP000027121"/>
    </source>
</evidence>
<evidence type="ECO:0000313" key="1">
    <source>
        <dbReference type="EMBL" id="QWE81310.1"/>
    </source>
</evidence>
<sequence>MPNKTPENAFLARLRGRKSTRSNLWLVYSHKTRSDLILESHQELAHWLLHLEFDPNIVNFWIPGADELYADQRGSRKTRPDVIATSASGGMEWHEVKAGYVEENTVSEQIIVQRQMATDNGATYRLFDESTRLTRRYELMPRLRLMHFVSVSRSQSIDHVRQALLNYVSEAQSGTLGEMLQAYSALPPTHLIASLIQLAIEGRVTLDIEQTTPTRQTRWSARASL</sequence>
<protein>
    <submittedName>
        <fullName evidence="1">Uncharacterized protein</fullName>
    </submittedName>
</protein>
<dbReference type="Proteomes" id="UP000027121">
    <property type="component" value="Chromosome"/>
</dbReference>
<dbReference type="KEGG" id="pdw:BV82_14315"/>
<name>A0AAQ0ING0_9PSED</name>
<organism evidence="1 2">
    <name type="scientific">Pseudomonas donghuensis</name>
    <dbReference type="NCBI Taxonomy" id="1163398"/>
    <lineage>
        <taxon>Bacteria</taxon>
        <taxon>Pseudomonadati</taxon>
        <taxon>Pseudomonadota</taxon>
        <taxon>Gammaproteobacteria</taxon>
        <taxon>Pseudomonadales</taxon>
        <taxon>Pseudomonadaceae</taxon>
        <taxon>Pseudomonas</taxon>
    </lineage>
</organism>
<gene>
    <name evidence="1" type="ORF">BV82_14315</name>
</gene>